<sequence>MQNTKVVSVPLPLANHFKLSTDQRPKTDEERREMSLIPYANIRSLVCAQMDTQSVVALPTTEVEYIALTEVVKEGLWLKGILQDFGVRQESISVKCDSNNVICLAKHQVFHERNMLTKPLPVSKFCYCFDLLSVISC</sequence>
<dbReference type="EMBL" id="JBEAFC010000006">
    <property type="protein sequence ID" value="KAL1553633.1"/>
    <property type="molecule type" value="Genomic_DNA"/>
</dbReference>
<dbReference type="AlphaFoldDB" id="A0ABD1HB15"/>
<reference evidence="1 2" key="1">
    <citation type="submission" date="2024-06" db="EMBL/GenBank/DDBJ databases">
        <title>A chromosome level genome sequence of Diviner's sage (Salvia divinorum).</title>
        <authorList>
            <person name="Ford S.A."/>
            <person name="Ro D.-K."/>
            <person name="Ness R.W."/>
            <person name="Phillips M.A."/>
        </authorList>
    </citation>
    <scope>NUCLEOTIDE SEQUENCE [LARGE SCALE GENOMIC DNA]</scope>
    <source>
        <strain evidence="1">SAF-2024a</strain>
        <tissue evidence="1">Leaf</tissue>
    </source>
</reference>
<dbReference type="Proteomes" id="UP001567538">
    <property type="component" value="Unassembled WGS sequence"/>
</dbReference>
<protein>
    <submittedName>
        <fullName evidence="1">Uncharacterized protein</fullName>
    </submittedName>
</protein>
<name>A0ABD1HB15_SALDI</name>
<evidence type="ECO:0000313" key="2">
    <source>
        <dbReference type="Proteomes" id="UP001567538"/>
    </source>
</evidence>
<keyword evidence="2" id="KW-1185">Reference proteome</keyword>
<comment type="caution">
    <text evidence="1">The sequence shown here is derived from an EMBL/GenBank/DDBJ whole genome shotgun (WGS) entry which is preliminary data.</text>
</comment>
<gene>
    <name evidence="1" type="ORF">AAHA92_14283</name>
</gene>
<dbReference type="CDD" id="cd09272">
    <property type="entry name" value="RNase_HI_RT_Ty1"/>
    <property type="match status" value="1"/>
</dbReference>
<accession>A0ABD1HB15</accession>
<evidence type="ECO:0000313" key="1">
    <source>
        <dbReference type="EMBL" id="KAL1553633.1"/>
    </source>
</evidence>
<organism evidence="1 2">
    <name type="scientific">Salvia divinorum</name>
    <name type="common">Maria pastora</name>
    <name type="synonym">Diviner's sage</name>
    <dbReference type="NCBI Taxonomy" id="28513"/>
    <lineage>
        <taxon>Eukaryota</taxon>
        <taxon>Viridiplantae</taxon>
        <taxon>Streptophyta</taxon>
        <taxon>Embryophyta</taxon>
        <taxon>Tracheophyta</taxon>
        <taxon>Spermatophyta</taxon>
        <taxon>Magnoliopsida</taxon>
        <taxon>eudicotyledons</taxon>
        <taxon>Gunneridae</taxon>
        <taxon>Pentapetalae</taxon>
        <taxon>asterids</taxon>
        <taxon>lamiids</taxon>
        <taxon>Lamiales</taxon>
        <taxon>Lamiaceae</taxon>
        <taxon>Nepetoideae</taxon>
        <taxon>Mentheae</taxon>
        <taxon>Salviinae</taxon>
        <taxon>Salvia</taxon>
        <taxon>Salvia subgen. Calosphace</taxon>
    </lineage>
</organism>
<proteinExistence type="predicted"/>